<reference evidence="6" key="1">
    <citation type="submission" date="2013-11" db="EMBL/GenBank/DDBJ databases">
        <title>Genome sequence of the fusiform rust pathogen reveals effectors for host alternation and coevolution with pine.</title>
        <authorList>
            <consortium name="DOE Joint Genome Institute"/>
            <person name="Smith K."/>
            <person name="Pendleton A."/>
            <person name="Kubisiak T."/>
            <person name="Anderson C."/>
            <person name="Salamov A."/>
            <person name="Aerts A."/>
            <person name="Riley R."/>
            <person name="Clum A."/>
            <person name="Lindquist E."/>
            <person name="Ence D."/>
            <person name="Campbell M."/>
            <person name="Kronenberg Z."/>
            <person name="Feau N."/>
            <person name="Dhillon B."/>
            <person name="Hamelin R."/>
            <person name="Burleigh J."/>
            <person name="Smith J."/>
            <person name="Yandell M."/>
            <person name="Nelson C."/>
            <person name="Grigoriev I."/>
            <person name="Davis J."/>
        </authorList>
    </citation>
    <scope>NUCLEOTIDE SEQUENCE</scope>
    <source>
        <strain evidence="6">G11</strain>
    </source>
</reference>
<proteinExistence type="inferred from homology"/>
<keyword evidence="2 4" id="KW-0378">Hydrolase</keyword>
<protein>
    <recommendedName>
        <fullName evidence="5">GH26 domain-containing protein</fullName>
    </recommendedName>
</protein>
<dbReference type="Proteomes" id="UP000886653">
    <property type="component" value="Unassembled WGS sequence"/>
</dbReference>
<dbReference type="InterPro" id="IPR022790">
    <property type="entry name" value="GH26_dom"/>
</dbReference>
<evidence type="ECO:0000259" key="5">
    <source>
        <dbReference type="PROSITE" id="PS51764"/>
    </source>
</evidence>
<dbReference type="PANTHER" id="PTHR40079:SF6">
    <property type="entry name" value="GH26 DOMAIN-CONTAINING PROTEIN"/>
    <property type="match status" value="1"/>
</dbReference>
<dbReference type="OrthoDB" id="428177at2759"/>
<dbReference type="InterPro" id="IPR017853">
    <property type="entry name" value="GH"/>
</dbReference>
<accession>A0A9P6TAM8</accession>
<dbReference type="SUPFAM" id="SSF51445">
    <property type="entry name" value="(Trans)glycosidases"/>
    <property type="match status" value="1"/>
</dbReference>
<keyword evidence="7" id="KW-1185">Reference proteome</keyword>
<evidence type="ECO:0000256" key="2">
    <source>
        <dbReference type="ARBA" id="ARBA00022801"/>
    </source>
</evidence>
<evidence type="ECO:0000256" key="3">
    <source>
        <dbReference type="ARBA" id="ARBA00023295"/>
    </source>
</evidence>
<gene>
    <name evidence="6" type="ORF">CROQUDRAFT_659465</name>
</gene>
<name>A0A9P6TAM8_9BASI</name>
<dbReference type="Gene3D" id="3.20.20.80">
    <property type="entry name" value="Glycosidases"/>
    <property type="match status" value="1"/>
</dbReference>
<comment type="caution">
    <text evidence="6">The sequence shown here is derived from an EMBL/GenBank/DDBJ whole genome shotgun (WGS) entry which is preliminary data.</text>
</comment>
<dbReference type="EMBL" id="MU167288">
    <property type="protein sequence ID" value="KAG0144789.1"/>
    <property type="molecule type" value="Genomic_DNA"/>
</dbReference>
<feature type="domain" description="GH26" evidence="5">
    <location>
        <begin position="1"/>
        <end position="256"/>
    </location>
</feature>
<keyword evidence="3 4" id="KW-0326">Glycosidase</keyword>
<dbReference type="InterPro" id="IPR000805">
    <property type="entry name" value="Glyco_hydro_26"/>
</dbReference>
<dbReference type="PROSITE" id="PS51764">
    <property type="entry name" value="GH26"/>
    <property type="match status" value="1"/>
</dbReference>
<dbReference type="AlphaFoldDB" id="A0A9P6TAM8"/>
<evidence type="ECO:0000313" key="6">
    <source>
        <dbReference type="EMBL" id="KAG0144789.1"/>
    </source>
</evidence>
<dbReference type="GO" id="GO:0016985">
    <property type="term" value="F:mannan endo-1,4-beta-mannosidase activity"/>
    <property type="evidence" value="ECO:0007669"/>
    <property type="project" value="InterPro"/>
</dbReference>
<evidence type="ECO:0000256" key="1">
    <source>
        <dbReference type="ARBA" id="ARBA00007754"/>
    </source>
</evidence>
<evidence type="ECO:0000313" key="7">
    <source>
        <dbReference type="Proteomes" id="UP000886653"/>
    </source>
</evidence>
<comment type="similarity">
    <text evidence="1 4">Belongs to the glycosyl hydrolase 26 family.</text>
</comment>
<organism evidence="6 7">
    <name type="scientific">Cronartium quercuum f. sp. fusiforme G11</name>
    <dbReference type="NCBI Taxonomy" id="708437"/>
    <lineage>
        <taxon>Eukaryota</taxon>
        <taxon>Fungi</taxon>
        <taxon>Dikarya</taxon>
        <taxon>Basidiomycota</taxon>
        <taxon>Pucciniomycotina</taxon>
        <taxon>Pucciniomycetes</taxon>
        <taxon>Pucciniales</taxon>
        <taxon>Coleosporiaceae</taxon>
        <taxon>Cronartium</taxon>
    </lineage>
</organism>
<dbReference type="PANTHER" id="PTHR40079">
    <property type="entry name" value="MANNAN ENDO-1,4-BETA-MANNOSIDASE E-RELATED"/>
    <property type="match status" value="1"/>
</dbReference>
<evidence type="ECO:0000256" key="4">
    <source>
        <dbReference type="PROSITE-ProRule" id="PRU01100"/>
    </source>
</evidence>
<dbReference type="GO" id="GO:0006080">
    <property type="term" value="P:substituted mannan metabolic process"/>
    <property type="evidence" value="ECO:0007669"/>
    <property type="project" value="InterPro"/>
</dbReference>
<feature type="active site" description="Nucleophile" evidence="4">
    <location>
        <position position="191"/>
    </location>
</feature>
<sequence length="256" mass="27713">MAQTNAAIGAKSAAYGWYAQAHSGTLFDGSQLLSVMDDVKACNCVFQPAVMPVGGWKGLTSSDNSQAVAIANVMKKFTDKGIPVWLRFAHEVNYYQSDGTYQGNAADFKAGWAAVAAACKQIAPEVKMWWTPNVAAASSYDQYTPDDMSTVSLVGIDYYPKSISKGTEFVTTMKAFHDKFAVDGRKFAIGETGLGYAGSQADRVSWLKQVMSSKSQLPNMIAASWFNYQKEYDYRIVSPSTSSGGVTAILKAYLAL</sequence>
<feature type="active site" description="Proton donor" evidence="4">
    <location>
        <position position="91"/>
    </location>
</feature>